<feature type="transmembrane region" description="Helical" evidence="2">
    <location>
        <begin position="210"/>
        <end position="230"/>
    </location>
</feature>
<feature type="transmembrane region" description="Helical" evidence="2">
    <location>
        <begin position="126"/>
        <end position="148"/>
    </location>
</feature>
<feature type="transmembrane region" description="Helical" evidence="2">
    <location>
        <begin position="73"/>
        <end position="91"/>
    </location>
</feature>
<feature type="transmembrane region" description="Helical" evidence="2">
    <location>
        <begin position="265"/>
        <end position="283"/>
    </location>
</feature>
<dbReference type="RefSeq" id="WP_349877555.1">
    <property type="nucleotide sequence ID" value="NZ_CP157974.1"/>
</dbReference>
<organism evidence="3">
    <name type="scientific">Micromonospora sp. HUAS YX12</name>
    <dbReference type="NCBI Taxonomy" id="3156396"/>
    <lineage>
        <taxon>Bacteria</taxon>
        <taxon>Bacillati</taxon>
        <taxon>Actinomycetota</taxon>
        <taxon>Actinomycetes</taxon>
        <taxon>Micromonosporales</taxon>
        <taxon>Micromonosporaceae</taxon>
        <taxon>Micromonospora</taxon>
    </lineage>
</organism>
<feature type="transmembrane region" description="Helical" evidence="2">
    <location>
        <begin position="12"/>
        <end position="29"/>
    </location>
</feature>
<reference evidence="3" key="1">
    <citation type="submission" date="2024-06" db="EMBL/GenBank/DDBJ databases">
        <title>Micromonospora sp. strain HUAS YX12 genome sequences.</title>
        <authorList>
            <person name="Mo P."/>
        </authorList>
    </citation>
    <scope>NUCLEOTIDE SEQUENCE</scope>
    <source>
        <strain evidence="3">HUAS YX12</strain>
    </source>
</reference>
<gene>
    <name evidence="3" type="ORF">ABIH81_26345</name>
</gene>
<keyword evidence="2" id="KW-1133">Transmembrane helix</keyword>
<feature type="region of interest" description="Disordered" evidence="1">
    <location>
        <begin position="292"/>
        <end position="313"/>
    </location>
</feature>
<evidence type="ECO:0000256" key="2">
    <source>
        <dbReference type="SAM" id="Phobius"/>
    </source>
</evidence>
<feature type="transmembrane region" description="Helical" evidence="2">
    <location>
        <begin position="160"/>
        <end position="178"/>
    </location>
</feature>
<sequence>MANKDPRIVALRRFALSITVFTLLGHTVLGFEQSWLTPIAALLTAYALELLLETLEARVERRPVRYRGSAADLANFLLPAHIGGLACAMLLYGNERLWPTLFAVTVAIASKYVVRVRRTAGGPAKHVLNPSNFGIVVTLLCFTWVGIAPPYQFTANINGIWDWVVPGAILAAGTMLNAKLTRRGPLVAAWVAGFAGQAVLRTVIFDHALVAALLPMTGVAFVLFTNYMITDPGTTPHAPRRQIVFGLATAAVYGTLVLLHIEFGLFFALTTVCVGRWVVIVTARRIRERRQPVTGTGAPELASQPAVPVGARV</sequence>
<protein>
    <submittedName>
        <fullName evidence="3">Enediyne biosynthesis protein UnbU</fullName>
    </submittedName>
</protein>
<accession>A0AAU7QYZ8</accession>
<feature type="transmembrane region" description="Helical" evidence="2">
    <location>
        <begin position="185"/>
        <end position="204"/>
    </location>
</feature>
<dbReference type="AlphaFoldDB" id="A0AAU7QYZ8"/>
<evidence type="ECO:0000313" key="3">
    <source>
        <dbReference type="EMBL" id="XBT81137.1"/>
    </source>
</evidence>
<keyword evidence="2" id="KW-0472">Membrane</keyword>
<evidence type="ECO:0000256" key="1">
    <source>
        <dbReference type="SAM" id="MobiDB-lite"/>
    </source>
</evidence>
<feature type="transmembrane region" description="Helical" evidence="2">
    <location>
        <begin position="242"/>
        <end position="259"/>
    </location>
</feature>
<feature type="transmembrane region" description="Helical" evidence="2">
    <location>
        <begin position="97"/>
        <end position="114"/>
    </location>
</feature>
<dbReference type="EMBL" id="CP157974">
    <property type="protein sequence ID" value="XBT81137.1"/>
    <property type="molecule type" value="Genomic_DNA"/>
</dbReference>
<feature type="transmembrane region" description="Helical" evidence="2">
    <location>
        <begin position="35"/>
        <end position="52"/>
    </location>
</feature>
<name>A0AAU7QYZ8_9ACTN</name>
<keyword evidence="2" id="KW-0812">Transmembrane</keyword>
<proteinExistence type="predicted"/>